<dbReference type="GO" id="GO:0003677">
    <property type="term" value="F:DNA binding"/>
    <property type="evidence" value="ECO:0007669"/>
    <property type="project" value="UniProtKB-KW"/>
</dbReference>
<dbReference type="PANTHER" id="PTHR30461">
    <property type="entry name" value="DNA-INVERTASE FROM LAMBDOID PROPHAGE"/>
    <property type="match status" value="1"/>
</dbReference>
<dbReference type="Gene3D" id="3.40.50.1390">
    <property type="entry name" value="Resolvase, N-terminal catalytic domain"/>
    <property type="match status" value="1"/>
</dbReference>
<dbReference type="Proteomes" id="UP000244441">
    <property type="component" value="Chromosome"/>
</dbReference>
<evidence type="ECO:0000256" key="1">
    <source>
        <dbReference type="ARBA" id="ARBA00023125"/>
    </source>
</evidence>
<proteinExistence type="predicted"/>
<evidence type="ECO:0000259" key="3">
    <source>
        <dbReference type="PROSITE" id="PS51736"/>
    </source>
</evidence>
<keyword evidence="5" id="KW-1185">Reference proteome</keyword>
<dbReference type="SUPFAM" id="SSF53041">
    <property type="entry name" value="Resolvase-like"/>
    <property type="match status" value="1"/>
</dbReference>
<keyword evidence="2" id="KW-0233">DNA recombination</keyword>
<protein>
    <submittedName>
        <fullName evidence="4">Resolvase</fullName>
    </submittedName>
</protein>
<dbReference type="InterPro" id="IPR050639">
    <property type="entry name" value="SSR_resolvase"/>
</dbReference>
<dbReference type="GO" id="GO:0000150">
    <property type="term" value="F:DNA strand exchange activity"/>
    <property type="evidence" value="ECO:0007669"/>
    <property type="project" value="InterPro"/>
</dbReference>
<organism evidence="4 5">
    <name type="scientific">Saccharobesus litoralis</name>
    <dbReference type="NCBI Taxonomy" id="2172099"/>
    <lineage>
        <taxon>Bacteria</taxon>
        <taxon>Pseudomonadati</taxon>
        <taxon>Pseudomonadota</taxon>
        <taxon>Gammaproteobacteria</taxon>
        <taxon>Alteromonadales</taxon>
        <taxon>Alteromonadaceae</taxon>
        <taxon>Saccharobesus</taxon>
    </lineage>
</organism>
<dbReference type="KEGG" id="cate:C2869_16315"/>
<gene>
    <name evidence="4" type="ORF">C2869_16315</name>
</gene>
<dbReference type="OrthoDB" id="9791494at2"/>
<evidence type="ECO:0000313" key="5">
    <source>
        <dbReference type="Proteomes" id="UP000244441"/>
    </source>
</evidence>
<keyword evidence="1" id="KW-0238">DNA-binding</keyword>
<dbReference type="InterPro" id="IPR006119">
    <property type="entry name" value="Resolv_N"/>
</dbReference>
<dbReference type="RefSeq" id="WP_108603958.1">
    <property type="nucleotide sequence ID" value="NZ_CP026604.1"/>
</dbReference>
<dbReference type="EMBL" id="CP026604">
    <property type="protein sequence ID" value="AWB67892.1"/>
    <property type="molecule type" value="Genomic_DNA"/>
</dbReference>
<sequence length="574" mass="64848">MNTQNSHIVDTTNSSALRQNANFEQLNSPVLISYIRFSTIEQQKGQSLDRQLKYATEIAKKKGMKLEENLTIKDLGLSAYHKTNVTKGGLGLFLDAVKNGNIPPKSVLVIESLDRISRAAPVESQAIVTQIINAGITVITAIDGKEYDRETIANNPMDLIYIILIMIRAHEESDIKSKRVLSKLLAQCKDWQDGKRGFRVKCGKAPKWVKWCEVKKEFIFEPREKAIMLRKIQLFNEGHGGLKIAEIINSEFGSGTVHHTGANVYKEVKRRTLIGENNVNVDGQDFCLKGYYPSLITISEFNNLVNNSSSRGTTKHRQKFVGILSGIDVFKCGGCGKSVKSHITYRQKKAEKVPKSHKRYGCVEASRNNNCNCKETFQLDAIEKAVVTYCSDTVNLVKVLNQSDVQKPLIEKIDQLKAEQDEIKANIDYLIEASMKTRSASLAEKLHSLENDLNVKSELISNTQTELQKLDSSATQSVVEQWKEKTKNLEYQSNEERRQLRLLIKDTFKFIILGNDRTINKKGVAAAIERAKEKLLRNNQNNYVDLTFKFHNGLVRTIRLDKYSGELISGFDLV</sequence>
<dbReference type="SMART" id="SM00857">
    <property type="entry name" value="Resolvase"/>
    <property type="match status" value="1"/>
</dbReference>
<name>A0A2S0VUQ1_9ALTE</name>
<evidence type="ECO:0000313" key="4">
    <source>
        <dbReference type="EMBL" id="AWB67892.1"/>
    </source>
</evidence>
<accession>A0A2S0VUQ1</accession>
<feature type="domain" description="Resolvase/invertase-type recombinase catalytic" evidence="3">
    <location>
        <begin position="30"/>
        <end position="190"/>
    </location>
</feature>
<dbReference type="PROSITE" id="PS51736">
    <property type="entry name" value="RECOMBINASES_3"/>
    <property type="match status" value="1"/>
</dbReference>
<dbReference type="InterPro" id="IPR036162">
    <property type="entry name" value="Resolvase-like_N_sf"/>
</dbReference>
<dbReference type="AlphaFoldDB" id="A0A2S0VUQ1"/>
<dbReference type="CDD" id="cd00338">
    <property type="entry name" value="Ser_Recombinase"/>
    <property type="match status" value="1"/>
</dbReference>
<evidence type="ECO:0000256" key="2">
    <source>
        <dbReference type="ARBA" id="ARBA00023172"/>
    </source>
</evidence>
<dbReference type="Pfam" id="PF00239">
    <property type="entry name" value="Resolvase"/>
    <property type="match status" value="1"/>
</dbReference>
<reference evidence="4 5" key="1">
    <citation type="submission" date="2018-01" db="EMBL/GenBank/DDBJ databases">
        <title>Genome sequence of a Cantenovulum-like bacteria.</title>
        <authorList>
            <person name="Tan W.R."/>
            <person name="Lau N.-S."/>
            <person name="Go F."/>
            <person name="Amirul A.-A.A."/>
        </authorList>
    </citation>
    <scope>NUCLEOTIDE SEQUENCE [LARGE SCALE GENOMIC DNA]</scope>
    <source>
        <strain evidence="4 5">CCB-QB4</strain>
    </source>
</reference>
<dbReference type="PANTHER" id="PTHR30461:SF2">
    <property type="entry name" value="SERINE RECOMBINASE PINE-RELATED"/>
    <property type="match status" value="1"/>
</dbReference>